<keyword evidence="5" id="KW-0712">Selenocysteine</keyword>
<evidence type="ECO:0000256" key="4">
    <source>
        <dbReference type="ARBA" id="ARBA00022824"/>
    </source>
</evidence>
<sequence>MAVTLGASGLVVLVLLASVWGVQSGANGASSANRWSVVQCSEAGFTEGLVCSSCQLLPKFELEVLSEACSACCQDDGMTQGQVTKYPRAILEMCNCKLRAFPQIAPFVDGERKSMFKNLKHVHKHLAPPRLQLFNADGEMAEELNIESWDTDTITEFLEDRLEA</sequence>
<gene>
    <name evidence="9" type="ORF">MONBRDRAFT_18443</name>
</gene>
<feature type="chain" id="PRO_5002744458" description="Selenoprotein F" evidence="7">
    <location>
        <begin position="22"/>
        <end position="164"/>
    </location>
</feature>
<dbReference type="InParanoid" id="A9UVP1"/>
<dbReference type="Pfam" id="PF08806">
    <property type="entry name" value="Sep15_SelM"/>
    <property type="match status" value="1"/>
</dbReference>
<dbReference type="InterPro" id="IPR014912">
    <property type="entry name" value="Sep15_SelM_dom"/>
</dbReference>
<dbReference type="Gene3D" id="3.40.30.50">
    <property type="entry name" value="Sep15/SelM thioredoxin-like domain, active-site redox motif"/>
    <property type="match status" value="1"/>
</dbReference>
<dbReference type="KEGG" id="mbr:MONBRDRAFT_18443"/>
<feature type="domain" description="Selenoprotein F/M" evidence="8">
    <location>
        <begin position="89"/>
        <end position="162"/>
    </location>
</feature>
<dbReference type="PANTHER" id="PTHR13077">
    <property type="entry name" value="SELENOPROTEIN F"/>
    <property type="match status" value="1"/>
</dbReference>
<proteinExistence type="inferred from homology"/>
<dbReference type="InterPro" id="IPR038219">
    <property type="entry name" value="Sep15/SelM_sf"/>
</dbReference>
<dbReference type="SUPFAM" id="SSF52833">
    <property type="entry name" value="Thioredoxin-like"/>
    <property type="match status" value="1"/>
</dbReference>
<evidence type="ECO:0000313" key="9">
    <source>
        <dbReference type="EMBL" id="EDQ90618.1"/>
    </source>
</evidence>
<evidence type="ECO:0000256" key="3">
    <source>
        <dbReference type="ARBA" id="ARBA00022729"/>
    </source>
</evidence>
<keyword evidence="4" id="KW-0256">Endoplasmic reticulum</keyword>
<reference evidence="9 10" key="1">
    <citation type="journal article" date="2008" name="Nature">
        <title>The genome of the choanoflagellate Monosiga brevicollis and the origin of metazoans.</title>
        <authorList>
            <consortium name="JGI Sequencing"/>
            <person name="King N."/>
            <person name="Westbrook M.J."/>
            <person name="Young S.L."/>
            <person name="Kuo A."/>
            <person name="Abedin M."/>
            <person name="Chapman J."/>
            <person name="Fairclough S."/>
            <person name="Hellsten U."/>
            <person name="Isogai Y."/>
            <person name="Letunic I."/>
            <person name="Marr M."/>
            <person name="Pincus D."/>
            <person name="Putnam N."/>
            <person name="Rokas A."/>
            <person name="Wright K.J."/>
            <person name="Zuzow R."/>
            <person name="Dirks W."/>
            <person name="Good M."/>
            <person name="Goodstein D."/>
            <person name="Lemons D."/>
            <person name="Li W."/>
            <person name="Lyons J.B."/>
            <person name="Morris A."/>
            <person name="Nichols S."/>
            <person name="Richter D.J."/>
            <person name="Salamov A."/>
            <person name="Bork P."/>
            <person name="Lim W.A."/>
            <person name="Manning G."/>
            <person name="Miller W.T."/>
            <person name="McGinnis W."/>
            <person name="Shapiro H."/>
            <person name="Tjian R."/>
            <person name="Grigoriev I.V."/>
            <person name="Rokhsar D."/>
        </authorList>
    </citation>
    <scope>NUCLEOTIDE SEQUENCE [LARGE SCALE GENOMIC DNA]</scope>
    <source>
        <strain evidence="10">MX1 / ATCC 50154</strain>
    </source>
</reference>
<keyword evidence="3 7" id="KW-0732">Signal</keyword>
<evidence type="ECO:0000256" key="2">
    <source>
        <dbReference type="ARBA" id="ARBA00005742"/>
    </source>
</evidence>
<dbReference type="GO" id="GO:0005788">
    <property type="term" value="C:endoplasmic reticulum lumen"/>
    <property type="evidence" value="ECO:0000318"/>
    <property type="project" value="GO_Central"/>
</dbReference>
<dbReference type="STRING" id="81824.A9UVP1"/>
<evidence type="ECO:0000259" key="8">
    <source>
        <dbReference type="Pfam" id="PF08806"/>
    </source>
</evidence>
<evidence type="ECO:0000256" key="7">
    <source>
        <dbReference type="SAM" id="SignalP"/>
    </source>
</evidence>
<dbReference type="PANTHER" id="PTHR13077:SF6">
    <property type="entry name" value="SELENOPROTEIN F"/>
    <property type="match status" value="1"/>
</dbReference>
<organism evidence="9 10">
    <name type="scientific">Monosiga brevicollis</name>
    <name type="common">Choanoflagellate</name>
    <dbReference type="NCBI Taxonomy" id="81824"/>
    <lineage>
        <taxon>Eukaryota</taxon>
        <taxon>Choanoflagellata</taxon>
        <taxon>Craspedida</taxon>
        <taxon>Salpingoecidae</taxon>
        <taxon>Monosiga</taxon>
    </lineage>
</organism>
<evidence type="ECO:0000313" key="10">
    <source>
        <dbReference type="Proteomes" id="UP000001357"/>
    </source>
</evidence>
<name>A9UVP1_MONBE</name>
<dbReference type="Proteomes" id="UP000001357">
    <property type="component" value="Unassembled WGS sequence"/>
</dbReference>
<evidence type="ECO:0000256" key="1">
    <source>
        <dbReference type="ARBA" id="ARBA00004319"/>
    </source>
</evidence>
<dbReference type="OMA" id="LEMCNCK"/>
<protein>
    <recommendedName>
        <fullName evidence="6">Selenoprotein F</fullName>
    </recommendedName>
</protein>
<dbReference type="EMBL" id="CH991547">
    <property type="protein sequence ID" value="EDQ90618.1"/>
    <property type="molecule type" value="Genomic_DNA"/>
</dbReference>
<dbReference type="InterPro" id="IPR039992">
    <property type="entry name" value="Sep15_SelM"/>
</dbReference>
<accession>A9UVP1</accession>
<comment type="subcellular location">
    <subcellularLocation>
        <location evidence="1">Endoplasmic reticulum lumen</location>
    </subcellularLocation>
</comment>
<comment type="similarity">
    <text evidence="2">Belongs to the selenoprotein M/F family.</text>
</comment>
<dbReference type="InterPro" id="IPR036249">
    <property type="entry name" value="Thioredoxin-like_sf"/>
</dbReference>
<dbReference type="FunCoup" id="A9UVP1">
    <property type="interactions" value="493"/>
</dbReference>
<evidence type="ECO:0000256" key="5">
    <source>
        <dbReference type="ARBA" id="ARBA00022933"/>
    </source>
</evidence>
<dbReference type="GO" id="GO:0016491">
    <property type="term" value="F:oxidoreductase activity"/>
    <property type="evidence" value="ECO:0000318"/>
    <property type="project" value="GO_Central"/>
</dbReference>
<dbReference type="AlphaFoldDB" id="A9UVP1"/>
<keyword evidence="10" id="KW-1185">Reference proteome</keyword>
<feature type="signal peptide" evidence="7">
    <location>
        <begin position="1"/>
        <end position="21"/>
    </location>
</feature>
<dbReference type="GeneID" id="5889773"/>
<evidence type="ECO:0000256" key="6">
    <source>
        <dbReference type="ARBA" id="ARBA00040775"/>
    </source>
</evidence>
<dbReference type="eggNOG" id="KOG3384">
    <property type="taxonomic scope" value="Eukaryota"/>
</dbReference>
<dbReference type="RefSeq" id="XP_001744669.1">
    <property type="nucleotide sequence ID" value="XM_001744617.1"/>
</dbReference>